<dbReference type="EMBL" id="CAJVPS010047489">
    <property type="protein sequence ID" value="CAG8763039.1"/>
    <property type="molecule type" value="Genomic_DNA"/>
</dbReference>
<feature type="compositionally biased region" description="Basic and acidic residues" evidence="1">
    <location>
        <begin position="22"/>
        <end position="35"/>
    </location>
</feature>
<organism evidence="2 3">
    <name type="scientific">Ambispora leptoticha</name>
    <dbReference type="NCBI Taxonomy" id="144679"/>
    <lineage>
        <taxon>Eukaryota</taxon>
        <taxon>Fungi</taxon>
        <taxon>Fungi incertae sedis</taxon>
        <taxon>Mucoromycota</taxon>
        <taxon>Glomeromycotina</taxon>
        <taxon>Glomeromycetes</taxon>
        <taxon>Archaeosporales</taxon>
        <taxon>Ambisporaceae</taxon>
        <taxon>Ambispora</taxon>
    </lineage>
</organism>
<evidence type="ECO:0000256" key="1">
    <source>
        <dbReference type="SAM" id="MobiDB-lite"/>
    </source>
</evidence>
<proteinExistence type="predicted"/>
<protein>
    <submittedName>
        <fullName evidence="2">4913_t:CDS:1</fullName>
    </submittedName>
</protein>
<dbReference type="AlphaFoldDB" id="A0A9N9J3P6"/>
<feature type="non-terminal residue" evidence="2">
    <location>
        <position position="70"/>
    </location>
</feature>
<accession>A0A9N9J3P6</accession>
<dbReference type="OrthoDB" id="10521668at2759"/>
<sequence length="70" mass="8651">GYLSGDFKDITNEEPRRVKYFFKDNSDSFRPDSRRQQSQRGYEDEYEPEYYDDERPRARGLHDKYIRSKF</sequence>
<name>A0A9N9J3P6_9GLOM</name>
<evidence type="ECO:0000313" key="3">
    <source>
        <dbReference type="Proteomes" id="UP000789508"/>
    </source>
</evidence>
<reference evidence="2" key="1">
    <citation type="submission" date="2021-06" db="EMBL/GenBank/DDBJ databases">
        <authorList>
            <person name="Kallberg Y."/>
            <person name="Tangrot J."/>
            <person name="Rosling A."/>
        </authorList>
    </citation>
    <scope>NUCLEOTIDE SEQUENCE</scope>
    <source>
        <strain evidence="2">FL130A</strain>
    </source>
</reference>
<dbReference type="Proteomes" id="UP000789508">
    <property type="component" value="Unassembled WGS sequence"/>
</dbReference>
<gene>
    <name evidence="2" type="ORF">ALEPTO_LOCUS13738</name>
</gene>
<feature type="region of interest" description="Disordered" evidence="1">
    <location>
        <begin position="22"/>
        <end position="58"/>
    </location>
</feature>
<comment type="caution">
    <text evidence="2">The sequence shown here is derived from an EMBL/GenBank/DDBJ whole genome shotgun (WGS) entry which is preliminary data.</text>
</comment>
<keyword evidence="3" id="KW-1185">Reference proteome</keyword>
<evidence type="ECO:0000313" key="2">
    <source>
        <dbReference type="EMBL" id="CAG8763039.1"/>
    </source>
</evidence>